<name>W4RPA3_9BACI</name>
<dbReference type="AlphaFoldDB" id="W4RPA3"/>
<reference evidence="5 6" key="1">
    <citation type="submission" date="2013-12" db="EMBL/GenBank/DDBJ databases">
        <title>NBRP : Genome information of microbial organism related human and environment.</title>
        <authorList>
            <person name="Hattori M."/>
            <person name="Oshima K."/>
            <person name="Inaba H."/>
            <person name="Suda W."/>
            <person name="Sakamoto M."/>
            <person name="Iino T."/>
            <person name="Kitahara M."/>
            <person name="Oshida Y."/>
            <person name="Iida T."/>
            <person name="Kudo T."/>
            <person name="Itoh T."/>
            <person name="Ahmed I."/>
            <person name="Ohkuma M."/>
        </authorList>
    </citation>
    <scope>NUCLEOTIDE SEQUENCE [LARGE SCALE GENOMIC DNA]</scope>
    <source>
        <strain evidence="5 6">JCM 21738</strain>
    </source>
</reference>
<feature type="transmembrane region" description="Helical" evidence="4">
    <location>
        <begin position="28"/>
        <end position="54"/>
    </location>
</feature>
<evidence type="ECO:0000256" key="3">
    <source>
        <dbReference type="ARBA" id="ARBA00023136"/>
    </source>
</evidence>
<evidence type="ECO:0000256" key="2">
    <source>
        <dbReference type="ARBA" id="ARBA00022989"/>
    </source>
</evidence>
<evidence type="ECO:0000256" key="1">
    <source>
        <dbReference type="ARBA" id="ARBA00022692"/>
    </source>
</evidence>
<dbReference type="Gene3D" id="1.10.3860.10">
    <property type="entry name" value="Sodium:dicarboxylate symporter"/>
    <property type="match status" value="1"/>
</dbReference>
<dbReference type="Proteomes" id="UP000018949">
    <property type="component" value="Unassembled WGS sequence"/>
</dbReference>
<dbReference type="EMBL" id="BAUW01000037">
    <property type="protein sequence ID" value="GAE46151.1"/>
    <property type="molecule type" value="Genomic_DNA"/>
</dbReference>
<dbReference type="GO" id="GO:0016020">
    <property type="term" value="C:membrane"/>
    <property type="evidence" value="ECO:0007669"/>
    <property type="project" value="InterPro"/>
</dbReference>
<proteinExistence type="predicted"/>
<dbReference type="GO" id="GO:0015293">
    <property type="term" value="F:symporter activity"/>
    <property type="evidence" value="ECO:0007669"/>
    <property type="project" value="InterPro"/>
</dbReference>
<evidence type="ECO:0000256" key="4">
    <source>
        <dbReference type="SAM" id="Phobius"/>
    </source>
</evidence>
<dbReference type="SUPFAM" id="SSF118215">
    <property type="entry name" value="Proton glutamate symport protein"/>
    <property type="match status" value="1"/>
</dbReference>
<protein>
    <submittedName>
        <fullName evidence="5">Uncharacterized protein</fullName>
    </submittedName>
</protein>
<keyword evidence="3 4" id="KW-0472">Membrane</keyword>
<keyword evidence="6" id="KW-1185">Reference proteome</keyword>
<organism evidence="5 6">
    <name type="scientific">Mesobacillus boroniphilus JCM 21738</name>
    <dbReference type="NCBI Taxonomy" id="1294265"/>
    <lineage>
        <taxon>Bacteria</taxon>
        <taxon>Bacillati</taxon>
        <taxon>Bacillota</taxon>
        <taxon>Bacilli</taxon>
        <taxon>Bacillales</taxon>
        <taxon>Bacillaceae</taxon>
        <taxon>Mesobacillus</taxon>
    </lineage>
</organism>
<dbReference type="InterPro" id="IPR036458">
    <property type="entry name" value="Na:dicarbo_symporter_sf"/>
</dbReference>
<keyword evidence="1 4" id="KW-0812">Transmembrane</keyword>
<evidence type="ECO:0000313" key="6">
    <source>
        <dbReference type="Proteomes" id="UP000018949"/>
    </source>
</evidence>
<accession>W4RPA3</accession>
<evidence type="ECO:0000313" key="5">
    <source>
        <dbReference type="EMBL" id="GAE46151.1"/>
    </source>
</evidence>
<sequence>MLIPFILNIHYISLLSEIKLIKINYNSYVLTVILTATLASIGTAGVPGIGLIMLSKNRPTPL</sequence>
<gene>
    <name evidence="5" type="ORF">JCM21738_3019</name>
</gene>
<keyword evidence="2 4" id="KW-1133">Transmembrane helix</keyword>
<comment type="caution">
    <text evidence="5">The sequence shown here is derived from an EMBL/GenBank/DDBJ whole genome shotgun (WGS) entry which is preliminary data.</text>
</comment>